<dbReference type="EMBL" id="MU277243">
    <property type="protein sequence ID" value="KAI0057747.1"/>
    <property type="molecule type" value="Genomic_DNA"/>
</dbReference>
<name>A0ACB8SNG6_9AGAM</name>
<protein>
    <submittedName>
        <fullName evidence="1">Uncharacterized protein</fullName>
    </submittedName>
</protein>
<accession>A0ACB8SNG6</accession>
<comment type="caution">
    <text evidence="1">The sequence shown here is derived from an EMBL/GenBank/DDBJ whole genome shotgun (WGS) entry which is preliminary data.</text>
</comment>
<evidence type="ECO:0000313" key="1">
    <source>
        <dbReference type="EMBL" id="KAI0057747.1"/>
    </source>
</evidence>
<keyword evidence="2" id="KW-1185">Reference proteome</keyword>
<reference evidence="1" key="1">
    <citation type="submission" date="2021-03" db="EMBL/GenBank/DDBJ databases">
        <authorList>
            <consortium name="DOE Joint Genome Institute"/>
            <person name="Ahrendt S."/>
            <person name="Looney B.P."/>
            <person name="Miyauchi S."/>
            <person name="Morin E."/>
            <person name="Drula E."/>
            <person name="Courty P.E."/>
            <person name="Chicoki N."/>
            <person name="Fauchery L."/>
            <person name="Kohler A."/>
            <person name="Kuo A."/>
            <person name="Labutti K."/>
            <person name="Pangilinan J."/>
            <person name="Lipzen A."/>
            <person name="Riley R."/>
            <person name="Andreopoulos W."/>
            <person name="He G."/>
            <person name="Johnson J."/>
            <person name="Barry K.W."/>
            <person name="Grigoriev I.V."/>
            <person name="Nagy L."/>
            <person name="Hibbett D."/>
            <person name="Henrissat B."/>
            <person name="Matheny P.B."/>
            <person name="Labbe J."/>
            <person name="Martin F."/>
        </authorList>
    </citation>
    <scope>NUCLEOTIDE SEQUENCE</scope>
    <source>
        <strain evidence="1">HHB10654</strain>
    </source>
</reference>
<evidence type="ECO:0000313" key="2">
    <source>
        <dbReference type="Proteomes" id="UP000814140"/>
    </source>
</evidence>
<dbReference type="Proteomes" id="UP000814140">
    <property type="component" value="Unassembled WGS sequence"/>
</dbReference>
<organism evidence="1 2">
    <name type="scientific">Artomyces pyxidatus</name>
    <dbReference type="NCBI Taxonomy" id="48021"/>
    <lineage>
        <taxon>Eukaryota</taxon>
        <taxon>Fungi</taxon>
        <taxon>Dikarya</taxon>
        <taxon>Basidiomycota</taxon>
        <taxon>Agaricomycotina</taxon>
        <taxon>Agaricomycetes</taxon>
        <taxon>Russulales</taxon>
        <taxon>Auriscalpiaceae</taxon>
        <taxon>Artomyces</taxon>
    </lineage>
</organism>
<gene>
    <name evidence="1" type="ORF">BV25DRAFT_1830817</name>
</gene>
<sequence length="169" mass="18739">MAGTLYVSGYLLSISQINDWADHNNVRRCIDDAVTLSDVVSYGNNLGFPSTFEIVDDGHEELHALLMTGFRETLYPVALDVVPTLIPEDTPYARGVRKAWIDNFVSAVPSLKSVQYGVFIWPSMYYPRIVVGWKHIIYRRRLQIAAAAAKAATTSTTEVKAVTTSTTPV</sequence>
<proteinExistence type="predicted"/>
<reference evidence="1" key="2">
    <citation type="journal article" date="2022" name="New Phytol.">
        <title>Evolutionary transition to the ectomycorrhizal habit in the genomes of a hyperdiverse lineage of mushroom-forming fungi.</title>
        <authorList>
            <person name="Looney B."/>
            <person name="Miyauchi S."/>
            <person name="Morin E."/>
            <person name="Drula E."/>
            <person name="Courty P.E."/>
            <person name="Kohler A."/>
            <person name="Kuo A."/>
            <person name="LaButti K."/>
            <person name="Pangilinan J."/>
            <person name="Lipzen A."/>
            <person name="Riley R."/>
            <person name="Andreopoulos W."/>
            <person name="He G."/>
            <person name="Johnson J."/>
            <person name="Nolan M."/>
            <person name="Tritt A."/>
            <person name="Barry K.W."/>
            <person name="Grigoriev I.V."/>
            <person name="Nagy L.G."/>
            <person name="Hibbett D."/>
            <person name="Henrissat B."/>
            <person name="Matheny P.B."/>
            <person name="Labbe J."/>
            <person name="Martin F.M."/>
        </authorList>
    </citation>
    <scope>NUCLEOTIDE SEQUENCE</scope>
    <source>
        <strain evidence="1">HHB10654</strain>
    </source>
</reference>